<organism evidence="1 2">
    <name type="scientific">Allacma fusca</name>
    <dbReference type="NCBI Taxonomy" id="39272"/>
    <lineage>
        <taxon>Eukaryota</taxon>
        <taxon>Metazoa</taxon>
        <taxon>Ecdysozoa</taxon>
        <taxon>Arthropoda</taxon>
        <taxon>Hexapoda</taxon>
        <taxon>Collembola</taxon>
        <taxon>Symphypleona</taxon>
        <taxon>Sminthuridae</taxon>
        <taxon>Allacma</taxon>
    </lineage>
</organism>
<evidence type="ECO:0000313" key="1">
    <source>
        <dbReference type="EMBL" id="CAG7719624.1"/>
    </source>
</evidence>
<keyword evidence="2" id="KW-1185">Reference proteome</keyword>
<gene>
    <name evidence="1" type="ORF">AFUS01_LOCUS8939</name>
</gene>
<comment type="caution">
    <text evidence="1">The sequence shown here is derived from an EMBL/GenBank/DDBJ whole genome shotgun (WGS) entry which is preliminary data.</text>
</comment>
<evidence type="ECO:0000313" key="2">
    <source>
        <dbReference type="Proteomes" id="UP000708208"/>
    </source>
</evidence>
<dbReference type="Proteomes" id="UP000708208">
    <property type="component" value="Unassembled WGS sequence"/>
</dbReference>
<dbReference type="EMBL" id="CAJVCH010063004">
    <property type="protein sequence ID" value="CAG7719624.1"/>
    <property type="molecule type" value="Genomic_DNA"/>
</dbReference>
<reference evidence="1" key="1">
    <citation type="submission" date="2021-06" db="EMBL/GenBank/DDBJ databases">
        <authorList>
            <person name="Hodson N. C."/>
            <person name="Mongue J. A."/>
            <person name="Jaron S. K."/>
        </authorList>
    </citation>
    <scope>NUCLEOTIDE SEQUENCE</scope>
</reference>
<sequence>MYVACVYMNKYFGNIEGQGTGRNSEQLIIKDAANPRAYRGFGTDYGFVLMKSPPGAFVFPYKLTPGEDSTQLNISAPILRLTEENISTPEIMNYVSRRILDHHNFRKARVNGRLQYYGHIENIPKSGLVGVMWYLGIIAKRKLGLPPDILDFLYRQFNRN</sequence>
<name>A0A8J2JQT0_9HEXA</name>
<protein>
    <submittedName>
        <fullName evidence="1">Uncharacterized protein</fullName>
    </submittedName>
</protein>
<proteinExistence type="predicted"/>
<dbReference type="AlphaFoldDB" id="A0A8J2JQT0"/>
<accession>A0A8J2JQT0</accession>